<evidence type="ECO:0008006" key="4">
    <source>
        <dbReference type="Google" id="ProtNLM"/>
    </source>
</evidence>
<gene>
    <name evidence="2" type="ORF">BHAOGJBA_3798</name>
</gene>
<dbReference type="Proteomes" id="UP001055247">
    <property type="component" value="Unassembled WGS sequence"/>
</dbReference>
<name>A0AAV4ZNY5_9HYPH</name>
<keyword evidence="3" id="KW-1185">Reference proteome</keyword>
<keyword evidence="1" id="KW-0812">Transmembrane</keyword>
<reference evidence="2" key="2">
    <citation type="submission" date="2021-08" db="EMBL/GenBank/DDBJ databases">
        <authorList>
            <person name="Tani A."/>
            <person name="Ola A."/>
            <person name="Ogura Y."/>
            <person name="Katsura K."/>
            <person name="Hayashi T."/>
        </authorList>
    </citation>
    <scope>NUCLEOTIDE SEQUENCE</scope>
    <source>
        <strain evidence="2">DSM 16372</strain>
    </source>
</reference>
<keyword evidence="1" id="KW-1133">Transmembrane helix</keyword>
<proteinExistence type="predicted"/>
<dbReference type="RefSeq" id="WP_066921102.1">
    <property type="nucleotide sequence ID" value="NZ_BPQO01000017.1"/>
</dbReference>
<feature type="transmembrane region" description="Helical" evidence="1">
    <location>
        <begin position="34"/>
        <end position="55"/>
    </location>
</feature>
<feature type="transmembrane region" description="Helical" evidence="1">
    <location>
        <begin position="6"/>
        <end position="22"/>
    </location>
</feature>
<protein>
    <recommendedName>
        <fullName evidence="4">NADH-quinone oxidoreductase subunit N</fullName>
    </recommendedName>
</protein>
<evidence type="ECO:0000313" key="2">
    <source>
        <dbReference type="EMBL" id="GJD90260.1"/>
    </source>
</evidence>
<accession>A0AAV4ZNY5</accession>
<evidence type="ECO:0000256" key="1">
    <source>
        <dbReference type="SAM" id="Phobius"/>
    </source>
</evidence>
<comment type="caution">
    <text evidence="2">The sequence shown here is derived from an EMBL/GenBank/DDBJ whole genome shotgun (WGS) entry which is preliminary data.</text>
</comment>
<sequence length="79" mass="8248">MTLALAIPFVEAAAFTVGCALIHGQRHRPERVTFALFGLLCLVALGGLALALAHVGPADPVRATAELPFENHAAGAIRY</sequence>
<keyword evidence="1" id="KW-0472">Membrane</keyword>
<dbReference type="EMBL" id="BPQO01000017">
    <property type="protein sequence ID" value="GJD90260.1"/>
    <property type="molecule type" value="Genomic_DNA"/>
</dbReference>
<evidence type="ECO:0000313" key="3">
    <source>
        <dbReference type="Proteomes" id="UP001055247"/>
    </source>
</evidence>
<reference evidence="2" key="1">
    <citation type="journal article" date="2016" name="Front. Microbiol.">
        <title>Genome Sequence of the Piezophilic, Mesophilic Sulfate-Reducing Bacterium Desulfovibrio indicus J2T.</title>
        <authorList>
            <person name="Cao J."/>
            <person name="Maignien L."/>
            <person name="Shao Z."/>
            <person name="Alain K."/>
            <person name="Jebbar M."/>
        </authorList>
    </citation>
    <scope>NUCLEOTIDE SEQUENCE</scope>
    <source>
        <strain evidence="2">DSM 16372</strain>
    </source>
</reference>
<dbReference type="AlphaFoldDB" id="A0AAV4ZNY5"/>
<organism evidence="2 3">
    <name type="scientific">Methylobacterium hispanicum</name>
    <dbReference type="NCBI Taxonomy" id="270350"/>
    <lineage>
        <taxon>Bacteria</taxon>
        <taxon>Pseudomonadati</taxon>
        <taxon>Pseudomonadota</taxon>
        <taxon>Alphaproteobacteria</taxon>
        <taxon>Hyphomicrobiales</taxon>
        <taxon>Methylobacteriaceae</taxon>
        <taxon>Methylobacterium</taxon>
    </lineage>
</organism>